<evidence type="ECO:0000259" key="1">
    <source>
        <dbReference type="Pfam" id="PF00483"/>
    </source>
</evidence>
<dbReference type="OrthoDB" id="9779926at2"/>
<keyword evidence="2" id="KW-0808">Transferase</keyword>
<evidence type="ECO:0000313" key="3">
    <source>
        <dbReference type="Proteomes" id="UP000315750"/>
    </source>
</evidence>
<dbReference type="SUPFAM" id="SSF53448">
    <property type="entry name" value="Nucleotide-diphospho-sugar transferases"/>
    <property type="match status" value="1"/>
</dbReference>
<dbReference type="Gene3D" id="3.90.550.10">
    <property type="entry name" value="Spore Coat Polysaccharide Biosynthesis Protein SpsA, Chain A"/>
    <property type="match status" value="1"/>
</dbReference>
<accession>A0A518AM08</accession>
<name>A0A518AM08_9BACT</name>
<sequence>MSTSPTLIIMAAGAARRYGGLKQLAPVGPTGEAIMEYSVYDALQAGFDKVVLVVRREFEQAFRDKWVDRVAGKAEVAFAFQEPDAFMPADTEVPERPKPWGTAHAVLCAKPGVEGAFAVINADDFYGPGAFQAMGEFLASPEANTGSTAAMVGYQLEKTLSDHGTVNRGVCEAENGKLVDIVERFNIARAGDAAESELANGGKLALGYDTIVSMNLWGYPAVMMDYLQAGFHQFVASKPEPTVEFELPTFTKLLMGEGKLSVNVLPTTEQWCGMTYQEDLPIAQARLKELVAAGVYPDPLWQ</sequence>
<dbReference type="RefSeq" id="WP_145246578.1">
    <property type="nucleotide sequence ID" value="NZ_CP036278.1"/>
</dbReference>
<dbReference type="EMBL" id="CP036278">
    <property type="protein sequence ID" value="QDU55765.1"/>
    <property type="molecule type" value="Genomic_DNA"/>
</dbReference>
<reference evidence="2 3" key="1">
    <citation type="submission" date="2019-02" db="EMBL/GenBank/DDBJ databases">
        <title>Deep-cultivation of Planctomycetes and their phenomic and genomic characterization uncovers novel biology.</title>
        <authorList>
            <person name="Wiegand S."/>
            <person name="Jogler M."/>
            <person name="Boedeker C."/>
            <person name="Pinto D."/>
            <person name="Vollmers J."/>
            <person name="Rivas-Marin E."/>
            <person name="Kohn T."/>
            <person name="Peeters S.H."/>
            <person name="Heuer A."/>
            <person name="Rast P."/>
            <person name="Oberbeckmann S."/>
            <person name="Bunk B."/>
            <person name="Jeske O."/>
            <person name="Meyerdierks A."/>
            <person name="Storesund J.E."/>
            <person name="Kallscheuer N."/>
            <person name="Luecker S."/>
            <person name="Lage O.M."/>
            <person name="Pohl T."/>
            <person name="Merkel B.J."/>
            <person name="Hornburger P."/>
            <person name="Mueller R.-W."/>
            <person name="Bruemmer F."/>
            <person name="Labrenz M."/>
            <person name="Spormann A.M."/>
            <person name="Op den Camp H."/>
            <person name="Overmann J."/>
            <person name="Amann R."/>
            <person name="Jetten M.S.M."/>
            <person name="Mascher T."/>
            <person name="Medema M.H."/>
            <person name="Devos D.P."/>
            <person name="Kaster A.-K."/>
            <person name="Ovreas L."/>
            <person name="Rohde M."/>
            <person name="Galperin M.Y."/>
            <person name="Jogler C."/>
        </authorList>
    </citation>
    <scope>NUCLEOTIDE SEQUENCE [LARGE SCALE GENOMIC DNA]</scope>
    <source>
        <strain evidence="2 3">Pan181</strain>
    </source>
</reference>
<evidence type="ECO:0000313" key="2">
    <source>
        <dbReference type="EMBL" id="QDU55765.1"/>
    </source>
</evidence>
<protein>
    <submittedName>
        <fullName evidence="2">MobA-like NTP transferase domain protein</fullName>
    </submittedName>
</protein>
<feature type="domain" description="Nucleotidyl transferase" evidence="1">
    <location>
        <begin position="8"/>
        <end position="227"/>
    </location>
</feature>
<dbReference type="AlphaFoldDB" id="A0A518AM08"/>
<dbReference type="InterPro" id="IPR029044">
    <property type="entry name" value="Nucleotide-diphossugar_trans"/>
</dbReference>
<dbReference type="GO" id="GO:0016740">
    <property type="term" value="F:transferase activity"/>
    <property type="evidence" value="ECO:0007669"/>
    <property type="project" value="UniProtKB-KW"/>
</dbReference>
<gene>
    <name evidence="2" type="ORF">Pan181_19600</name>
</gene>
<keyword evidence="3" id="KW-1185">Reference proteome</keyword>
<dbReference type="InterPro" id="IPR005835">
    <property type="entry name" value="NTP_transferase_dom"/>
</dbReference>
<dbReference type="Proteomes" id="UP000315750">
    <property type="component" value="Chromosome"/>
</dbReference>
<organism evidence="2 3">
    <name type="scientific">Aeoliella mucimassa</name>
    <dbReference type="NCBI Taxonomy" id="2527972"/>
    <lineage>
        <taxon>Bacteria</taxon>
        <taxon>Pseudomonadati</taxon>
        <taxon>Planctomycetota</taxon>
        <taxon>Planctomycetia</taxon>
        <taxon>Pirellulales</taxon>
        <taxon>Lacipirellulaceae</taxon>
        <taxon>Aeoliella</taxon>
    </lineage>
</organism>
<dbReference type="Pfam" id="PF00483">
    <property type="entry name" value="NTP_transferase"/>
    <property type="match status" value="1"/>
</dbReference>
<dbReference type="KEGG" id="amuc:Pan181_19600"/>
<proteinExistence type="predicted"/>